<evidence type="ECO:0000313" key="10">
    <source>
        <dbReference type="Proteomes" id="UP000191897"/>
    </source>
</evidence>
<dbReference type="InterPro" id="IPR002549">
    <property type="entry name" value="AI-2E-like"/>
</dbReference>
<keyword evidence="7 8" id="KW-0472">Membrane</keyword>
<feature type="transmembrane region" description="Helical" evidence="8">
    <location>
        <begin position="308"/>
        <end position="332"/>
    </location>
</feature>
<name>A0A1S7QYS3_AGRTU</name>
<protein>
    <recommendedName>
        <fullName evidence="11">Permease</fullName>
    </recommendedName>
</protein>
<proteinExistence type="inferred from homology"/>
<evidence type="ECO:0000256" key="7">
    <source>
        <dbReference type="ARBA" id="ARBA00023136"/>
    </source>
</evidence>
<dbReference type="PANTHER" id="PTHR21716:SF53">
    <property type="entry name" value="PERMEASE PERM-RELATED"/>
    <property type="match status" value="1"/>
</dbReference>
<evidence type="ECO:0000313" key="9">
    <source>
        <dbReference type="EMBL" id="CUX44319.1"/>
    </source>
</evidence>
<feature type="transmembrane region" description="Helical" evidence="8">
    <location>
        <begin position="258"/>
        <end position="276"/>
    </location>
</feature>
<dbReference type="PANTHER" id="PTHR21716">
    <property type="entry name" value="TRANSMEMBRANE PROTEIN"/>
    <property type="match status" value="1"/>
</dbReference>
<comment type="subcellular location">
    <subcellularLocation>
        <location evidence="1">Cell membrane</location>
        <topology evidence="1">Multi-pass membrane protein</topology>
    </subcellularLocation>
</comment>
<feature type="transmembrane region" description="Helical" evidence="8">
    <location>
        <begin position="282"/>
        <end position="301"/>
    </location>
</feature>
<evidence type="ECO:0000256" key="2">
    <source>
        <dbReference type="ARBA" id="ARBA00009773"/>
    </source>
</evidence>
<feature type="transmembrane region" description="Helical" evidence="8">
    <location>
        <begin position="138"/>
        <end position="157"/>
    </location>
</feature>
<keyword evidence="3" id="KW-0813">Transport</keyword>
<feature type="transmembrane region" description="Helical" evidence="8">
    <location>
        <begin position="12"/>
        <end position="45"/>
    </location>
</feature>
<gene>
    <name evidence="9" type="ORF">AGR4C_Lc10087</name>
</gene>
<keyword evidence="4" id="KW-1003">Cell membrane</keyword>
<evidence type="ECO:0000256" key="6">
    <source>
        <dbReference type="ARBA" id="ARBA00022989"/>
    </source>
</evidence>
<comment type="similarity">
    <text evidence="2">Belongs to the autoinducer-2 exporter (AI-2E) (TC 2.A.86) family.</text>
</comment>
<organism evidence="9 10">
    <name type="scientific">Agrobacterium tumefaciens str. Kerr 14</name>
    <dbReference type="NCBI Taxonomy" id="1183424"/>
    <lineage>
        <taxon>Bacteria</taxon>
        <taxon>Pseudomonadati</taxon>
        <taxon>Pseudomonadota</taxon>
        <taxon>Alphaproteobacteria</taxon>
        <taxon>Hyphomicrobiales</taxon>
        <taxon>Rhizobiaceae</taxon>
        <taxon>Rhizobium/Agrobacterium group</taxon>
        <taxon>Agrobacterium</taxon>
        <taxon>Agrobacterium tumefaciens complex</taxon>
    </lineage>
</organism>
<feature type="transmembrane region" description="Helical" evidence="8">
    <location>
        <begin position="57"/>
        <end position="82"/>
    </location>
</feature>
<feature type="transmembrane region" description="Helical" evidence="8">
    <location>
        <begin position="193"/>
        <end position="214"/>
    </location>
</feature>
<reference evidence="9 10" key="1">
    <citation type="submission" date="2016-01" db="EMBL/GenBank/DDBJ databases">
        <authorList>
            <person name="Oliw E.H."/>
        </authorList>
    </citation>
    <scope>NUCLEOTIDE SEQUENCE [LARGE SCALE GENOMIC DNA]</scope>
    <source>
        <strain evidence="9 10">Kerr 14</strain>
    </source>
</reference>
<evidence type="ECO:0000256" key="1">
    <source>
        <dbReference type="ARBA" id="ARBA00004651"/>
    </source>
</evidence>
<feature type="transmembrane region" description="Helical" evidence="8">
    <location>
        <begin position="220"/>
        <end position="246"/>
    </location>
</feature>
<dbReference type="GO" id="GO:0005886">
    <property type="term" value="C:plasma membrane"/>
    <property type="evidence" value="ECO:0007669"/>
    <property type="project" value="UniProtKB-SubCell"/>
</dbReference>
<evidence type="ECO:0000256" key="8">
    <source>
        <dbReference type="SAM" id="Phobius"/>
    </source>
</evidence>
<dbReference type="AlphaFoldDB" id="A0A1S7QYS3"/>
<evidence type="ECO:0000256" key="4">
    <source>
        <dbReference type="ARBA" id="ARBA00022475"/>
    </source>
</evidence>
<dbReference type="EMBL" id="FBWC01000019">
    <property type="protein sequence ID" value="CUX44319.1"/>
    <property type="molecule type" value="Genomic_DNA"/>
</dbReference>
<dbReference type="RefSeq" id="WP_003508259.1">
    <property type="nucleotide sequence ID" value="NZ_LT009731.1"/>
</dbReference>
<sequence length="345" mass="37401">MPEAPRKPMTGMLVSGILVLALLFAAQAVFAPLFFALFIIAIVWPCQLALQTRLPRLLALLITLIITIGFIVAIGSSLAWGLGRLGQWLFMNADRLQVTYSAVVDWLEQHGIAIAGPIGDWFDVTRLLSVLQSTAGRLNSFGGFTLLVLIFVMLGLLEVEDFAVRLGLPAAQPHGQIILAASRIIAMKFRRFMLVRTFASILTGLLVWLLSIGAGLELAAAWGVIAFAFNYIPFLGPLVATTLPTLFAIAQFDTWQPALLIFVSLNLIQFVIGSYLEPRLAGASLAISPFAVIFSVFFWSFMWGLAGAFIGVPILITFIVFCSMVASTTWLATVLSDSETANSDG</sequence>
<dbReference type="Proteomes" id="UP000191897">
    <property type="component" value="Unassembled WGS sequence"/>
</dbReference>
<accession>A0A1S7QYS3</accession>
<keyword evidence="6 8" id="KW-1133">Transmembrane helix</keyword>
<evidence type="ECO:0000256" key="5">
    <source>
        <dbReference type="ARBA" id="ARBA00022692"/>
    </source>
</evidence>
<keyword evidence="5 8" id="KW-0812">Transmembrane</keyword>
<evidence type="ECO:0000256" key="3">
    <source>
        <dbReference type="ARBA" id="ARBA00022448"/>
    </source>
</evidence>
<dbReference type="Pfam" id="PF01594">
    <property type="entry name" value="AI-2E_transport"/>
    <property type="match status" value="1"/>
</dbReference>
<evidence type="ECO:0008006" key="11">
    <source>
        <dbReference type="Google" id="ProtNLM"/>
    </source>
</evidence>